<dbReference type="Gene3D" id="1.10.8.10">
    <property type="entry name" value="DNA helicase RuvA subunit, C-terminal domain"/>
    <property type="match status" value="1"/>
</dbReference>
<evidence type="ECO:0000313" key="8">
    <source>
        <dbReference type="EMBL" id="KKK97118.1"/>
    </source>
</evidence>
<dbReference type="GO" id="GO:0032259">
    <property type="term" value="P:methylation"/>
    <property type="evidence" value="ECO:0007669"/>
    <property type="project" value="UniProtKB-KW"/>
</dbReference>
<dbReference type="EC" id="2.1.1.297" evidence="1"/>
<keyword evidence="4" id="KW-0949">S-adenosyl-L-methionine</keyword>
<sequence>MAEAASRLAAANIPEAPREAETLLVEVVGIRREDIYSQDPIIPHEKAEMYRNAYMRRAGREPMNYITGTVEFDGLEFSVGKGVLVPRPETELLVAEVAKRVDSPKRILDLCTGSGCIAISLAKRFPEARVLGTDVSGEALTYARENADKLGIKNVEFLEGEGFSPVHGQSFDLIVSNPPYIAEGEIEALEPEVKDWEPRGALVSGPEGVEFYRMIAREAGRYMDRDAFLALELGAGQADAVCAMLEVEGFSGVETVRDLAGHERMLFCFYAS</sequence>
<dbReference type="InterPro" id="IPR040758">
    <property type="entry name" value="PrmC_N"/>
</dbReference>
<dbReference type="GO" id="GO:0003676">
    <property type="term" value="F:nucleic acid binding"/>
    <property type="evidence" value="ECO:0007669"/>
    <property type="project" value="InterPro"/>
</dbReference>
<dbReference type="InterPro" id="IPR019874">
    <property type="entry name" value="RF_methyltr_PrmC"/>
</dbReference>
<keyword evidence="3" id="KW-0808">Transferase</keyword>
<dbReference type="NCBIfam" id="TIGR03534">
    <property type="entry name" value="RF_mod_PrmC"/>
    <property type="match status" value="1"/>
</dbReference>
<evidence type="ECO:0000256" key="2">
    <source>
        <dbReference type="ARBA" id="ARBA00022603"/>
    </source>
</evidence>
<dbReference type="InterPro" id="IPR004556">
    <property type="entry name" value="HemK-like"/>
</dbReference>
<dbReference type="EMBL" id="LAZR01046189">
    <property type="protein sequence ID" value="KKK97118.1"/>
    <property type="molecule type" value="Genomic_DNA"/>
</dbReference>
<dbReference type="InterPro" id="IPR007848">
    <property type="entry name" value="Small_mtfrase_dom"/>
</dbReference>
<dbReference type="Gene3D" id="3.40.50.150">
    <property type="entry name" value="Vaccinia Virus protein VP39"/>
    <property type="match status" value="1"/>
</dbReference>
<evidence type="ECO:0000256" key="1">
    <source>
        <dbReference type="ARBA" id="ARBA00012771"/>
    </source>
</evidence>
<evidence type="ECO:0000256" key="5">
    <source>
        <dbReference type="ARBA" id="ARBA00048391"/>
    </source>
</evidence>
<dbReference type="GO" id="GO:0102559">
    <property type="term" value="F:peptide chain release factor N(5)-glutamine methyltransferase activity"/>
    <property type="evidence" value="ECO:0007669"/>
    <property type="project" value="UniProtKB-EC"/>
</dbReference>
<dbReference type="Pfam" id="PF05175">
    <property type="entry name" value="MTS"/>
    <property type="match status" value="1"/>
</dbReference>
<dbReference type="PANTHER" id="PTHR18895">
    <property type="entry name" value="HEMK METHYLTRANSFERASE"/>
    <property type="match status" value="1"/>
</dbReference>
<dbReference type="NCBIfam" id="TIGR00536">
    <property type="entry name" value="hemK_fam"/>
    <property type="match status" value="1"/>
</dbReference>
<keyword evidence="2" id="KW-0489">Methyltransferase</keyword>
<dbReference type="Pfam" id="PF17827">
    <property type="entry name" value="PrmC_N"/>
    <property type="match status" value="1"/>
</dbReference>
<comment type="caution">
    <text evidence="8">The sequence shown here is derived from an EMBL/GenBank/DDBJ whole genome shotgun (WGS) entry which is preliminary data.</text>
</comment>
<feature type="domain" description="Release factor glutamine methyltransferase N-terminal" evidence="7">
    <location>
        <begin position="2"/>
        <end position="68"/>
    </location>
</feature>
<evidence type="ECO:0000259" key="7">
    <source>
        <dbReference type="Pfam" id="PF17827"/>
    </source>
</evidence>
<dbReference type="AlphaFoldDB" id="A0A0F8ZTI0"/>
<reference evidence="8" key="1">
    <citation type="journal article" date="2015" name="Nature">
        <title>Complex archaea that bridge the gap between prokaryotes and eukaryotes.</title>
        <authorList>
            <person name="Spang A."/>
            <person name="Saw J.H."/>
            <person name="Jorgensen S.L."/>
            <person name="Zaremba-Niedzwiedzka K."/>
            <person name="Martijn J."/>
            <person name="Lind A.E."/>
            <person name="van Eijk R."/>
            <person name="Schleper C."/>
            <person name="Guy L."/>
            <person name="Ettema T.J."/>
        </authorList>
    </citation>
    <scope>NUCLEOTIDE SEQUENCE</scope>
</reference>
<dbReference type="SUPFAM" id="SSF53335">
    <property type="entry name" value="S-adenosyl-L-methionine-dependent methyltransferases"/>
    <property type="match status" value="1"/>
</dbReference>
<dbReference type="PROSITE" id="PS00092">
    <property type="entry name" value="N6_MTASE"/>
    <property type="match status" value="1"/>
</dbReference>
<protein>
    <recommendedName>
        <fullName evidence="1">peptide chain release factor N(5)-glutamine methyltransferase</fullName>
        <ecNumber evidence="1">2.1.1.297</ecNumber>
    </recommendedName>
</protein>
<dbReference type="CDD" id="cd02440">
    <property type="entry name" value="AdoMet_MTases"/>
    <property type="match status" value="1"/>
</dbReference>
<dbReference type="InterPro" id="IPR002052">
    <property type="entry name" value="DNA_methylase_N6_adenine_CS"/>
</dbReference>
<name>A0A0F8ZTI0_9ZZZZ</name>
<dbReference type="InterPro" id="IPR029063">
    <property type="entry name" value="SAM-dependent_MTases_sf"/>
</dbReference>
<evidence type="ECO:0000256" key="3">
    <source>
        <dbReference type="ARBA" id="ARBA00022679"/>
    </source>
</evidence>
<evidence type="ECO:0000256" key="4">
    <source>
        <dbReference type="ARBA" id="ARBA00022691"/>
    </source>
</evidence>
<feature type="domain" description="Methyltransferase small" evidence="6">
    <location>
        <begin position="90"/>
        <end position="185"/>
    </location>
</feature>
<accession>A0A0F8ZTI0</accession>
<proteinExistence type="inferred from homology"/>
<gene>
    <name evidence="8" type="ORF">LCGC14_2655970</name>
</gene>
<organism evidence="8">
    <name type="scientific">marine sediment metagenome</name>
    <dbReference type="NCBI Taxonomy" id="412755"/>
    <lineage>
        <taxon>unclassified sequences</taxon>
        <taxon>metagenomes</taxon>
        <taxon>ecological metagenomes</taxon>
    </lineage>
</organism>
<dbReference type="HAMAP" id="MF_02126">
    <property type="entry name" value="RF_methyltr_PrmC"/>
    <property type="match status" value="1"/>
</dbReference>
<comment type="catalytic activity">
    <reaction evidence="5">
        <text>L-glutaminyl-[peptide chain release factor] + S-adenosyl-L-methionine = N(5)-methyl-L-glutaminyl-[peptide chain release factor] + S-adenosyl-L-homocysteine + H(+)</text>
        <dbReference type="Rhea" id="RHEA:42896"/>
        <dbReference type="Rhea" id="RHEA-COMP:10271"/>
        <dbReference type="Rhea" id="RHEA-COMP:10272"/>
        <dbReference type="ChEBI" id="CHEBI:15378"/>
        <dbReference type="ChEBI" id="CHEBI:30011"/>
        <dbReference type="ChEBI" id="CHEBI:57856"/>
        <dbReference type="ChEBI" id="CHEBI:59789"/>
        <dbReference type="ChEBI" id="CHEBI:61891"/>
        <dbReference type="EC" id="2.1.1.297"/>
    </reaction>
</comment>
<evidence type="ECO:0000259" key="6">
    <source>
        <dbReference type="Pfam" id="PF05175"/>
    </source>
</evidence>
<dbReference type="InterPro" id="IPR050320">
    <property type="entry name" value="N5-glutamine_MTase"/>
</dbReference>
<dbReference type="PANTHER" id="PTHR18895:SF74">
    <property type="entry name" value="MTRF1L RELEASE FACTOR GLUTAMINE METHYLTRANSFERASE"/>
    <property type="match status" value="1"/>
</dbReference>